<organism evidence="1 2">
    <name type="scientific">Irpex rosettiformis</name>
    <dbReference type="NCBI Taxonomy" id="378272"/>
    <lineage>
        <taxon>Eukaryota</taxon>
        <taxon>Fungi</taxon>
        <taxon>Dikarya</taxon>
        <taxon>Basidiomycota</taxon>
        <taxon>Agaricomycotina</taxon>
        <taxon>Agaricomycetes</taxon>
        <taxon>Polyporales</taxon>
        <taxon>Irpicaceae</taxon>
        <taxon>Irpex</taxon>
    </lineage>
</organism>
<dbReference type="Proteomes" id="UP001055072">
    <property type="component" value="Unassembled WGS sequence"/>
</dbReference>
<name>A0ACB8TUQ9_9APHY</name>
<proteinExistence type="predicted"/>
<keyword evidence="2" id="KW-1185">Reference proteome</keyword>
<reference evidence="1" key="1">
    <citation type="journal article" date="2021" name="Environ. Microbiol.">
        <title>Gene family expansions and transcriptome signatures uncover fungal adaptations to wood decay.</title>
        <authorList>
            <person name="Hage H."/>
            <person name="Miyauchi S."/>
            <person name="Viragh M."/>
            <person name="Drula E."/>
            <person name="Min B."/>
            <person name="Chaduli D."/>
            <person name="Navarro D."/>
            <person name="Favel A."/>
            <person name="Norest M."/>
            <person name="Lesage-Meessen L."/>
            <person name="Balint B."/>
            <person name="Merenyi Z."/>
            <person name="de Eugenio L."/>
            <person name="Morin E."/>
            <person name="Martinez A.T."/>
            <person name="Baldrian P."/>
            <person name="Stursova M."/>
            <person name="Martinez M.J."/>
            <person name="Novotny C."/>
            <person name="Magnuson J.K."/>
            <person name="Spatafora J.W."/>
            <person name="Maurice S."/>
            <person name="Pangilinan J."/>
            <person name="Andreopoulos W."/>
            <person name="LaButti K."/>
            <person name="Hundley H."/>
            <person name="Na H."/>
            <person name="Kuo A."/>
            <person name="Barry K."/>
            <person name="Lipzen A."/>
            <person name="Henrissat B."/>
            <person name="Riley R."/>
            <person name="Ahrendt S."/>
            <person name="Nagy L.G."/>
            <person name="Grigoriev I.V."/>
            <person name="Martin F."/>
            <person name="Rosso M.N."/>
        </authorList>
    </citation>
    <scope>NUCLEOTIDE SEQUENCE</scope>
    <source>
        <strain evidence="1">CBS 384.51</strain>
    </source>
</reference>
<evidence type="ECO:0000313" key="1">
    <source>
        <dbReference type="EMBL" id="KAI0085757.1"/>
    </source>
</evidence>
<accession>A0ACB8TUQ9</accession>
<sequence>MASDNRYYSQQDPNTPYGYPQYPPYDAAQYPPNSTRPMRANGASHPHPTQAQPPPQQQQQPPPPPPPQQQYTSHPPPNTYPPPPPQAYPPPPYAVQHPPQGQPQWTPEGWQQHYQQQSQSYPPPNPPIQQQDSPYGSRPESQQAQHPGETRAPSAGSSSKLDNRRADERAERPSDAAIQSKVRKGKEVEPPPVSTPLPQAPQLGLDYHKLIDSYRLIIDSSNAIGADTGAGRHGGYSETLERMLQAAAYGAQALDSATKRSVCDMARSQPPPPLPTNGERSHEEGDGGAGKARQTNVNKNDVPMEGGQTCLGCGATSTPEWRRGPMGAFFFVPLPYHTMCRRSITNPLTRPFP</sequence>
<evidence type="ECO:0000313" key="2">
    <source>
        <dbReference type="Proteomes" id="UP001055072"/>
    </source>
</evidence>
<protein>
    <submittedName>
        <fullName evidence="1">Uncharacterized protein</fullName>
    </submittedName>
</protein>
<gene>
    <name evidence="1" type="ORF">BDY19DRAFT_390910</name>
</gene>
<dbReference type="EMBL" id="MU274928">
    <property type="protein sequence ID" value="KAI0085757.1"/>
    <property type="molecule type" value="Genomic_DNA"/>
</dbReference>
<comment type="caution">
    <text evidence="1">The sequence shown here is derived from an EMBL/GenBank/DDBJ whole genome shotgun (WGS) entry which is preliminary data.</text>
</comment>